<comment type="subcellular location">
    <subcellularLocation>
        <location evidence="1 10">Cell outer membrane</location>
        <topology evidence="1 10">Multi-pass membrane protein</topology>
    </subcellularLocation>
</comment>
<feature type="domain" description="TonB-dependent receptor-like beta-barrel" evidence="13">
    <location>
        <begin position="193"/>
        <end position="605"/>
    </location>
</feature>
<reference evidence="16" key="1">
    <citation type="journal article" date="2019" name="Int. J. Syst. Evol. Microbiol.">
        <title>The Global Catalogue of Microorganisms (GCM) 10K type strain sequencing project: providing services to taxonomists for standard genome sequencing and annotation.</title>
        <authorList>
            <consortium name="The Broad Institute Genomics Platform"/>
            <consortium name="The Broad Institute Genome Sequencing Center for Infectious Disease"/>
            <person name="Wu L."/>
            <person name="Ma J."/>
        </authorList>
    </citation>
    <scope>NUCLEOTIDE SEQUENCE [LARGE SCALE GENOMIC DNA]</scope>
    <source>
        <strain evidence="16">JCM 16343</strain>
    </source>
</reference>
<dbReference type="Proteomes" id="UP001501787">
    <property type="component" value="Unassembled WGS sequence"/>
</dbReference>
<evidence type="ECO:0000256" key="2">
    <source>
        <dbReference type="ARBA" id="ARBA00022448"/>
    </source>
</evidence>
<keyword evidence="15" id="KW-0675">Receptor</keyword>
<dbReference type="InterPro" id="IPR036942">
    <property type="entry name" value="Beta-barrel_TonB_sf"/>
</dbReference>
<keyword evidence="6" id="KW-0406">Ion transport</keyword>
<feature type="chain" id="PRO_5046656372" evidence="12">
    <location>
        <begin position="30"/>
        <end position="632"/>
    </location>
</feature>
<name>A0ABP3FB05_9GAMM</name>
<organism evidence="15 16">
    <name type="scientific">Psychrobacter aestuarii</name>
    <dbReference type="NCBI Taxonomy" id="556327"/>
    <lineage>
        <taxon>Bacteria</taxon>
        <taxon>Pseudomonadati</taxon>
        <taxon>Pseudomonadota</taxon>
        <taxon>Gammaproteobacteria</taxon>
        <taxon>Moraxellales</taxon>
        <taxon>Moraxellaceae</taxon>
        <taxon>Psychrobacter</taxon>
    </lineage>
</organism>
<comment type="caution">
    <text evidence="15">The sequence shown here is derived from an EMBL/GenBank/DDBJ whole genome shotgun (WGS) entry which is preliminary data.</text>
</comment>
<keyword evidence="5 12" id="KW-0732">Signal</keyword>
<dbReference type="InterPro" id="IPR039426">
    <property type="entry name" value="TonB-dep_rcpt-like"/>
</dbReference>
<dbReference type="Pfam" id="PF00593">
    <property type="entry name" value="TonB_dep_Rec_b-barrel"/>
    <property type="match status" value="1"/>
</dbReference>
<dbReference type="Gene3D" id="2.40.170.20">
    <property type="entry name" value="TonB-dependent receptor, beta-barrel domain"/>
    <property type="match status" value="1"/>
</dbReference>
<evidence type="ECO:0000256" key="11">
    <source>
        <dbReference type="RuleBase" id="RU003357"/>
    </source>
</evidence>
<evidence type="ECO:0000259" key="14">
    <source>
        <dbReference type="Pfam" id="PF07715"/>
    </source>
</evidence>
<evidence type="ECO:0000256" key="1">
    <source>
        <dbReference type="ARBA" id="ARBA00004571"/>
    </source>
</evidence>
<proteinExistence type="inferred from homology"/>
<keyword evidence="9 10" id="KW-0998">Cell outer membrane</keyword>
<sequence length="632" mass="69248">MMLSPSSSTAYLRLCVLSALSVVALQANAATTDTAETDQPTAEFDAIVVTANRTPTKVENTIAQTRVIDEEELKRYQGQSALDIIKRQPGVTFKQNGGLGTASNFYVRGYDNRQILVLIDGIRYSSVSLGGAALNLLPADQIERIEVLYGASGSSIYGSDAMGGVIQIFTKGNSVYNNSFAVTAGAGSHDHYTYGANAQVTNGEGTSFSLAASHNETKGINATLPSADGIYGYPIYNKDNDGFESDNFSFALNHRFNNALMMGTSGLYSKSTTEYDDGALDDVYADQENGALQAYVDWQYMPDASVKLQYGRSVDKSTSFDSFPSVFDSTQDQVTLIGKNKLGMGQGVYGVEYLTQGLDSTGYSIDDRDVKSAFAGYVLANDRFDGQANVRYDDDSRYGDETTYNLGGAVHLSPDFRVGANYAKGFRAPSFNELSPAYGGDLNLRPETSDNYEVFAQYDGQYDRMSHNTRLTGYRNDVDDLIAYSNFQAKNINQAKIEGVSLTSDWEMNNYLFGGSYDYQKAKDNSGGSNDGKFLPIRPEHQGLVYVGYRLPSLDVRAEYQYVGDYYSDAANTAAKEVEHYGLLNLSGNYELSDNLSMSARLNNVTNKKYVTVPGYNTDGTNFFTSLTYTWY</sequence>
<protein>
    <submittedName>
        <fullName evidence="15">TonB-dependent vitamin B12 receptor</fullName>
    </submittedName>
</protein>
<dbReference type="SUPFAM" id="SSF56935">
    <property type="entry name" value="Porins"/>
    <property type="match status" value="1"/>
</dbReference>
<dbReference type="Gene3D" id="2.170.130.10">
    <property type="entry name" value="TonB-dependent receptor, plug domain"/>
    <property type="match status" value="1"/>
</dbReference>
<gene>
    <name evidence="15" type="primary">btuB</name>
    <name evidence="15" type="ORF">GCM10009129_08610</name>
</gene>
<dbReference type="EMBL" id="BAAAFR010000001">
    <property type="protein sequence ID" value="GAA0313571.1"/>
    <property type="molecule type" value="Genomic_DNA"/>
</dbReference>
<evidence type="ECO:0000256" key="5">
    <source>
        <dbReference type="ARBA" id="ARBA00022729"/>
    </source>
</evidence>
<comment type="similarity">
    <text evidence="10 11">Belongs to the TonB-dependent receptor family.</text>
</comment>
<evidence type="ECO:0000256" key="3">
    <source>
        <dbReference type="ARBA" id="ARBA00022452"/>
    </source>
</evidence>
<evidence type="ECO:0000256" key="7">
    <source>
        <dbReference type="ARBA" id="ARBA00023077"/>
    </source>
</evidence>
<feature type="domain" description="TonB-dependent receptor plug" evidence="14">
    <location>
        <begin position="58"/>
        <end position="165"/>
    </location>
</feature>
<accession>A0ABP3FB05</accession>
<evidence type="ECO:0000259" key="13">
    <source>
        <dbReference type="Pfam" id="PF00593"/>
    </source>
</evidence>
<dbReference type="PROSITE" id="PS52016">
    <property type="entry name" value="TONB_DEPENDENT_REC_3"/>
    <property type="match status" value="1"/>
</dbReference>
<evidence type="ECO:0000256" key="10">
    <source>
        <dbReference type="PROSITE-ProRule" id="PRU01360"/>
    </source>
</evidence>
<dbReference type="InterPro" id="IPR000531">
    <property type="entry name" value="Beta-barrel_TonB"/>
</dbReference>
<dbReference type="CDD" id="cd01347">
    <property type="entry name" value="ligand_gated_channel"/>
    <property type="match status" value="1"/>
</dbReference>
<dbReference type="InterPro" id="IPR012910">
    <property type="entry name" value="Plug_dom"/>
</dbReference>
<dbReference type="InterPro" id="IPR037066">
    <property type="entry name" value="Plug_dom_sf"/>
</dbReference>
<evidence type="ECO:0000256" key="9">
    <source>
        <dbReference type="ARBA" id="ARBA00023237"/>
    </source>
</evidence>
<keyword evidence="7 11" id="KW-0798">TonB box</keyword>
<evidence type="ECO:0000313" key="15">
    <source>
        <dbReference type="EMBL" id="GAA0313571.1"/>
    </source>
</evidence>
<evidence type="ECO:0000313" key="16">
    <source>
        <dbReference type="Proteomes" id="UP001501787"/>
    </source>
</evidence>
<keyword evidence="8 10" id="KW-0472">Membrane</keyword>
<dbReference type="RefSeq" id="WP_201503661.1">
    <property type="nucleotide sequence ID" value="NZ_BAAAFR010000001.1"/>
</dbReference>
<dbReference type="PANTHER" id="PTHR30069:SF53">
    <property type="entry name" value="COLICIN I RECEPTOR-RELATED"/>
    <property type="match status" value="1"/>
</dbReference>
<keyword evidence="4 10" id="KW-0812">Transmembrane</keyword>
<evidence type="ECO:0000256" key="6">
    <source>
        <dbReference type="ARBA" id="ARBA00023065"/>
    </source>
</evidence>
<evidence type="ECO:0000256" key="12">
    <source>
        <dbReference type="SAM" id="SignalP"/>
    </source>
</evidence>
<evidence type="ECO:0000256" key="4">
    <source>
        <dbReference type="ARBA" id="ARBA00022692"/>
    </source>
</evidence>
<keyword evidence="2 10" id="KW-0813">Transport</keyword>
<keyword evidence="16" id="KW-1185">Reference proteome</keyword>
<keyword evidence="3 10" id="KW-1134">Transmembrane beta strand</keyword>
<evidence type="ECO:0000256" key="8">
    <source>
        <dbReference type="ARBA" id="ARBA00023136"/>
    </source>
</evidence>
<dbReference type="Pfam" id="PF07715">
    <property type="entry name" value="Plug"/>
    <property type="match status" value="1"/>
</dbReference>
<feature type="signal peptide" evidence="12">
    <location>
        <begin position="1"/>
        <end position="29"/>
    </location>
</feature>
<dbReference type="PANTHER" id="PTHR30069">
    <property type="entry name" value="TONB-DEPENDENT OUTER MEMBRANE RECEPTOR"/>
    <property type="match status" value="1"/>
</dbReference>